<reference evidence="1 2" key="1">
    <citation type="journal article" date="2013" name="PLoS ONE">
        <title>Predicting the Proteins of Angomonas deanei, Strigomonas culicis and Their Respective Endosymbionts Reveals New Aspects of the Trypanosomatidae Family.</title>
        <authorList>
            <person name="Motta M.C."/>
            <person name="Martins A.C."/>
            <person name="de Souza S.S."/>
            <person name="Catta-Preta C.M."/>
            <person name="Silva R."/>
            <person name="Klein C.C."/>
            <person name="de Almeida L.G."/>
            <person name="de Lima Cunha O."/>
            <person name="Ciapina L.P."/>
            <person name="Brocchi M."/>
            <person name="Colabardini A.C."/>
            <person name="de Araujo Lima B."/>
            <person name="Machado C.R."/>
            <person name="de Almeida Soares C.M."/>
            <person name="Probst C.M."/>
            <person name="de Menezes C.B."/>
            <person name="Thompson C.E."/>
            <person name="Bartholomeu D.C."/>
            <person name="Gradia D.F."/>
            <person name="Pavoni D.P."/>
            <person name="Grisard E.C."/>
            <person name="Fantinatti-Garboggini F."/>
            <person name="Marchini F.K."/>
            <person name="Rodrigues-Luiz G.F."/>
            <person name="Wagner G."/>
            <person name="Goldman G.H."/>
            <person name="Fietto J.L."/>
            <person name="Elias M.C."/>
            <person name="Goldman M.H."/>
            <person name="Sagot M.F."/>
            <person name="Pereira M."/>
            <person name="Stoco P.H."/>
            <person name="de Mendonca-Neto R.P."/>
            <person name="Teixeira S.M."/>
            <person name="Maciel T.E."/>
            <person name="de Oliveira Mendes T.A."/>
            <person name="Urmenyi T.P."/>
            <person name="de Souza W."/>
            <person name="Schenkman S."/>
            <person name="de Vasconcelos A.T."/>
        </authorList>
    </citation>
    <scope>NUCLEOTIDE SEQUENCE [LARGE SCALE GENOMIC DNA]</scope>
</reference>
<name>S9UUV3_9TRYP</name>
<dbReference type="Proteomes" id="UP000015354">
    <property type="component" value="Unassembled WGS sequence"/>
</dbReference>
<gene>
    <name evidence="1" type="ORF">STCU_10063</name>
</gene>
<organism evidence="1 2">
    <name type="scientific">Strigomonas culicis</name>
    <dbReference type="NCBI Taxonomy" id="28005"/>
    <lineage>
        <taxon>Eukaryota</taxon>
        <taxon>Discoba</taxon>
        <taxon>Euglenozoa</taxon>
        <taxon>Kinetoplastea</taxon>
        <taxon>Metakinetoplastina</taxon>
        <taxon>Trypanosomatida</taxon>
        <taxon>Trypanosomatidae</taxon>
        <taxon>Strigomonadinae</taxon>
        <taxon>Strigomonas</taxon>
    </lineage>
</organism>
<accession>S9UUV3</accession>
<dbReference type="EMBL" id="ATMH01009999">
    <property type="protein sequence ID" value="EPY18301.1"/>
    <property type="molecule type" value="Genomic_DNA"/>
</dbReference>
<sequence length="115" mass="13250">MKAANADDPSTAPTAVSQRRLQAVNLVTDIVSTTATFFTREYLYEQYVQLYDVFHPNEVEEVDHMQELGVELLTSIMSHQTFLETCVQIELFRLELDAVVRHMTFSHKLLSLQPF</sequence>
<evidence type="ECO:0000313" key="2">
    <source>
        <dbReference type="Proteomes" id="UP000015354"/>
    </source>
</evidence>
<dbReference type="AlphaFoldDB" id="S9UUV3"/>
<keyword evidence="2" id="KW-1185">Reference proteome</keyword>
<proteinExistence type="predicted"/>
<protein>
    <submittedName>
        <fullName evidence="1">Uncharacterized protein</fullName>
    </submittedName>
</protein>
<comment type="caution">
    <text evidence="1">The sequence shown here is derived from an EMBL/GenBank/DDBJ whole genome shotgun (WGS) entry which is preliminary data.</text>
</comment>
<evidence type="ECO:0000313" key="1">
    <source>
        <dbReference type="EMBL" id="EPY18301.1"/>
    </source>
</evidence>